<evidence type="ECO:0000256" key="1">
    <source>
        <dbReference type="SAM" id="MobiDB-lite"/>
    </source>
</evidence>
<proteinExistence type="predicted"/>
<name>A0A9J5ZA97_SOLCO</name>
<evidence type="ECO:0000313" key="4">
    <source>
        <dbReference type="Proteomes" id="UP000824120"/>
    </source>
</evidence>
<protein>
    <submittedName>
        <fullName evidence="3">Uncharacterized protein</fullName>
    </submittedName>
</protein>
<reference evidence="3 4" key="1">
    <citation type="submission" date="2020-09" db="EMBL/GenBank/DDBJ databases">
        <title>De no assembly of potato wild relative species, Solanum commersonii.</title>
        <authorList>
            <person name="Cho K."/>
        </authorList>
    </citation>
    <scope>NUCLEOTIDE SEQUENCE [LARGE SCALE GENOMIC DNA]</scope>
    <source>
        <strain evidence="3">LZ3.2</strain>
        <tissue evidence="3">Leaf</tissue>
    </source>
</reference>
<dbReference type="EMBL" id="JACXVP010000004">
    <property type="protein sequence ID" value="KAG5609907.1"/>
    <property type="molecule type" value="Genomic_DNA"/>
</dbReference>
<feature type="region of interest" description="Disordered" evidence="1">
    <location>
        <begin position="1"/>
        <end position="28"/>
    </location>
</feature>
<feature type="compositionally biased region" description="Basic residues" evidence="1">
    <location>
        <begin position="13"/>
        <end position="27"/>
    </location>
</feature>
<keyword evidence="2" id="KW-1133">Transmembrane helix</keyword>
<evidence type="ECO:0000256" key="2">
    <source>
        <dbReference type="SAM" id="Phobius"/>
    </source>
</evidence>
<dbReference type="AlphaFoldDB" id="A0A9J5ZA97"/>
<keyword evidence="2" id="KW-0812">Transmembrane</keyword>
<keyword evidence="4" id="KW-1185">Reference proteome</keyword>
<feature type="compositionally biased region" description="Polar residues" evidence="1">
    <location>
        <begin position="1"/>
        <end position="12"/>
    </location>
</feature>
<gene>
    <name evidence="3" type="ORF">H5410_021188</name>
</gene>
<organism evidence="3 4">
    <name type="scientific">Solanum commersonii</name>
    <name type="common">Commerson's wild potato</name>
    <name type="synonym">Commerson's nightshade</name>
    <dbReference type="NCBI Taxonomy" id="4109"/>
    <lineage>
        <taxon>Eukaryota</taxon>
        <taxon>Viridiplantae</taxon>
        <taxon>Streptophyta</taxon>
        <taxon>Embryophyta</taxon>
        <taxon>Tracheophyta</taxon>
        <taxon>Spermatophyta</taxon>
        <taxon>Magnoliopsida</taxon>
        <taxon>eudicotyledons</taxon>
        <taxon>Gunneridae</taxon>
        <taxon>Pentapetalae</taxon>
        <taxon>asterids</taxon>
        <taxon>lamiids</taxon>
        <taxon>Solanales</taxon>
        <taxon>Solanaceae</taxon>
        <taxon>Solanoideae</taxon>
        <taxon>Solaneae</taxon>
        <taxon>Solanum</taxon>
    </lineage>
</organism>
<keyword evidence="2" id="KW-0472">Membrane</keyword>
<comment type="caution">
    <text evidence="3">The sequence shown here is derived from an EMBL/GenBank/DDBJ whole genome shotgun (WGS) entry which is preliminary data.</text>
</comment>
<feature type="transmembrane region" description="Helical" evidence="2">
    <location>
        <begin position="45"/>
        <end position="63"/>
    </location>
</feature>
<accession>A0A9J5ZA97</accession>
<evidence type="ECO:0000313" key="3">
    <source>
        <dbReference type="EMBL" id="KAG5609907.1"/>
    </source>
</evidence>
<sequence length="115" mass="13016">MSETSSVFSTCRKQNHAPRQSSKKNPRKDKIVGCVDVKQVILREIVMLHRLVLMAFWFLPYGIGYGGSMERNQLYGGRLSSINMAKAVPGTLMRLTPHMKWESGDQSELYGQTPL</sequence>
<dbReference type="Proteomes" id="UP000824120">
    <property type="component" value="Chromosome 4"/>
</dbReference>